<dbReference type="InterPro" id="IPR052928">
    <property type="entry name" value="Desiccation-related_membrane"/>
</dbReference>
<dbReference type="PANTHER" id="PTHR35792">
    <property type="entry name" value="GENERAL STRESS PROTEIN"/>
    <property type="match status" value="1"/>
</dbReference>
<dbReference type="PANTHER" id="PTHR35792:SF1">
    <property type="entry name" value="SLL0268 PROTEIN"/>
    <property type="match status" value="1"/>
</dbReference>
<dbReference type="Pfam" id="PF12732">
    <property type="entry name" value="YtxH"/>
    <property type="match status" value="1"/>
</dbReference>
<evidence type="ECO:0000313" key="2">
    <source>
        <dbReference type="EMBL" id="PKG26485.1"/>
    </source>
</evidence>
<evidence type="ECO:0000313" key="3">
    <source>
        <dbReference type="Proteomes" id="UP000233343"/>
    </source>
</evidence>
<dbReference type="RefSeq" id="WP_066191181.1">
    <property type="nucleotide sequence ID" value="NZ_CP194732.1"/>
</dbReference>
<dbReference type="InterPro" id="IPR024623">
    <property type="entry name" value="YtxH"/>
</dbReference>
<feature type="transmembrane region" description="Helical" evidence="1">
    <location>
        <begin position="26"/>
        <end position="45"/>
    </location>
</feature>
<keyword evidence="1" id="KW-1133">Transmembrane helix</keyword>
<evidence type="ECO:0000256" key="1">
    <source>
        <dbReference type="SAM" id="Phobius"/>
    </source>
</evidence>
<proteinExistence type="predicted"/>
<dbReference type="EMBL" id="PISD01000066">
    <property type="protein sequence ID" value="PKG26485.1"/>
    <property type="molecule type" value="Genomic_DNA"/>
</dbReference>
<sequence>MGNQDRNQNDTKQANKSEDSINTKDFLIGALIGGIVGAGTALLLAPKSGKELISDINTQAANLKDKSSHLAGTAKEKSNELVHAAKEKTNEISHTVSKQSSEIMDKIKHMTTNEETPAAESAFTTEGDAQLRLEETKKAFDATEEKVNQ</sequence>
<protein>
    <submittedName>
        <fullName evidence="2">YtxH domain-containing protein</fullName>
    </submittedName>
</protein>
<organism evidence="2 3">
    <name type="scientific">Cytobacillus horneckiae</name>
    <dbReference type="NCBI Taxonomy" id="549687"/>
    <lineage>
        <taxon>Bacteria</taxon>
        <taxon>Bacillati</taxon>
        <taxon>Bacillota</taxon>
        <taxon>Bacilli</taxon>
        <taxon>Bacillales</taxon>
        <taxon>Bacillaceae</taxon>
        <taxon>Cytobacillus</taxon>
    </lineage>
</organism>
<keyword evidence="1" id="KW-0812">Transmembrane</keyword>
<name>A0A2N0ZAE1_9BACI</name>
<accession>A0A2N0ZAE1</accession>
<keyword evidence="1" id="KW-0472">Membrane</keyword>
<gene>
    <name evidence="2" type="ORF">CWS20_23785</name>
</gene>
<dbReference type="AlphaFoldDB" id="A0A2N0ZAE1"/>
<dbReference type="Proteomes" id="UP000233343">
    <property type="component" value="Unassembled WGS sequence"/>
</dbReference>
<comment type="caution">
    <text evidence="2">The sequence shown here is derived from an EMBL/GenBank/DDBJ whole genome shotgun (WGS) entry which is preliminary data.</text>
</comment>
<reference evidence="2 3" key="1">
    <citation type="journal article" date="2010" name="Int. J. Syst. Evol. Microbiol.">
        <title>Bacillus horneckiae sp. nov., isolated from a spacecraft-assembly clean room.</title>
        <authorList>
            <person name="Vaishampayan P."/>
            <person name="Probst A."/>
            <person name="Krishnamurthi S."/>
            <person name="Ghosh S."/>
            <person name="Osman S."/>
            <person name="McDowall A."/>
            <person name="Ruckmani A."/>
            <person name="Mayilraj S."/>
            <person name="Venkateswaran K."/>
        </authorList>
    </citation>
    <scope>NUCLEOTIDE SEQUENCE [LARGE SCALE GENOMIC DNA]</scope>
    <source>
        <strain evidence="3">1PO1SC</strain>
    </source>
</reference>
<keyword evidence="3" id="KW-1185">Reference proteome</keyword>